<gene>
    <name evidence="2" type="ORF">Cvel_24118</name>
</gene>
<reference evidence="2" key="1">
    <citation type="submission" date="2014-11" db="EMBL/GenBank/DDBJ databases">
        <authorList>
            <person name="Otto D Thomas"/>
            <person name="Naeem Raeece"/>
        </authorList>
    </citation>
    <scope>NUCLEOTIDE SEQUENCE</scope>
</reference>
<dbReference type="VEuPathDB" id="CryptoDB:Cvel_24118"/>
<feature type="transmembrane region" description="Helical" evidence="1">
    <location>
        <begin position="6"/>
        <end position="24"/>
    </location>
</feature>
<feature type="transmembrane region" description="Helical" evidence="1">
    <location>
        <begin position="84"/>
        <end position="103"/>
    </location>
</feature>
<feature type="transmembrane region" description="Helical" evidence="1">
    <location>
        <begin position="110"/>
        <end position="127"/>
    </location>
</feature>
<dbReference type="EMBL" id="CDMZ01001733">
    <property type="protein sequence ID" value="CEM36790.1"/>
    <property type="molecule type" value="Genomic_DNA"/>
</dbReference>
<proteinExistence type="predicted"/>
<organism evidence="2">
    <name type="scientific">Chromera velia CCMP2878</name>
    <dbReference type="NCBI Taxonomy" id="1169474"/>
    <lineage>
        <taxon>Eukaryota</taxon>
        <taxon>Sar</taxon>
        <taxon>Alveolata</taxon>
        <taxon>Colpodellida</taxon>
        <taxon>Chromeraceae</taxon>
        <taxon>Chromera</taxon>
    </lineage>
</organism>
<evidence type="ECO:0000256" key="1">
    <source>
        <dbReference type="SAM" id="Phobius"/>
    </source>
</evidence>
<keyword evidence="1" id="KW-0812">Transmembrane</keyword>
<keyword evidence="1" id="KW-0472">Membrane</keyword>
<sequence length="129" mass="14184">MFSLSYILYGGHTFIETAAFLTIFPKGAYPTESSEEKKFIKDVGKDEGPKIKNRKRVHALALGSLAIMGASTLLRGKVDTVEGLWTSVALGFFHVGASVLDAFAPKVTYVVHYPFAFGFVLHVVMRARQ</sequence>
<protein>
    <submittedName>
        <fullName evidence="2">Uncharacterized protein</fullName>
    </submittedName>
</protein>
<feature type="transmembrane region" description="Helical" evidence="1">
    <location>
        <begin position="59"/>
        <end position="78"/>
    </location>
</feature>
<evidence type="ECO:0000313" key="2">
    <source>
        <dbReference type="EMBL" id="CEM36790.1"/>
    </source>
</evidence>
<name>A0A0G4GZT9_9ALVE</name>
<dbReference type="AlphaFoldDB" id="A0A0G4GZT9"/>
<keyword evidence="1" id="KW-1133">Transmembrane helix</keyword>
<accession>A0A0G4GZT9</accession>